<dbReference type="AlphaFoldDB" id="A0A1I2X3H4"/>
<proteinExistence type="predicted"/>
<gene>
    <name evidence="2" type="ORF">SAMN05192565_1323</name>
</gene>
<protein>
    <submittedName>
        <fullName evidence="2">Uncharacterized protein</fullName>
    </submittedName>
</protein>
<dbReference type="EMBL" id="FOPM01000032">
    <property type="protein sequence ID" value="SFH08075.1"/>
    <property type="molecule type" value="Genomic_DNA"/>
</dbReference>
<dbReference type="RefSeq" id="WP_091974958.1">
    <property type="nucleotide sequence ID" value="NZ_FOPM01000032.1"/>
</dbReference>
<feature type="region of interest" description="Disordered" evidence="1">
    <location>
        <begin position="1"/>
        <end position="26"/>
    </location>
</feature>
<accession>A0A1I2X3H4</accession>
<evidence type="ECO:0000313" key="2">
    <source>
        <dbReference type="EMBL" id="SFH08075.1"/>
    </source>
</evidence>
<reference evidence="3" key="1">
    <citation type="submission" date="2016-10" db="EMBL/GenBank/DDBJ databases">
        <authorList>
            <person name="Varghese N."/>
            <person name="Submissions S."/>
        </authorList>
    </citation>
    <scope>NUCLEOTIDE SEQUENCE [LARGE SCALE GENOMIC DNA]</scope>
    <source>
        <strain evidence="3">Gh-105</strain>
    </source>
</reference>
<evidence type="ECO:0000256" key="1">
    <source>
        <dbReference type="SAM" id="MobiDB-lite"/>
    </source>
</evidence>
<organism evidence="2 3">
    <name type="scientific">Methylobacterium gossipiicola</name>
    <dbReference type="NCBI Taxonomy" id="582675"/>
    <lineage>
        <taxon>Bacteria</taxon>
        <taxon>Pseudomonadati</taxon>
        <taxon>Pseudomonadota</taxon>
        <taxon>Alphaproteobacteria</taxon>
        <taxon>Hyphomicrobiales</taxon>
        <taxon>Methylobacteriaceae</taxon>
        <taxon>Methylobacterium</taxon>
    </lineage>
</organism>
<evidence type="ECO:0000313" key="3">
    <source>
        <dbReference type="Proteomes" id="UP000199229"/>
    </source>
</evidence>
<name>A0A1I2X3H4_9HYPH</name>
<dbReference type="Proteomes" id="UP000199229">
    <property type="component" value="Unassembled WGS sequence"/>
</dbReference>
<sequence>MLPPSRSFDTPRPAAFTDGDRDAPRRPTTLLPWTIKLCLVLGLGALGATQYLSRATESGTLRQFARAGSPDPETTGSIVAAAGHTTLDPCTAFDLRH</sequence>
<keyword evidence="3" id="KW-1185">Reference proteome</keyword>